<proteinExistence type="predicted"/>
<organism evidence="1 2">
    <name type="scientific">Naganishia vaughanmartiniae</name>
    <dbReference type="NCBI Taxonomy" id="1424756"/>
    <lineage>
        <taxon>Eukaryota</taxon>
        <taxon>Fungi</taxon>
        <taxon>Dikarya</taxon>
        <taxon>Basidiomycota</taxon>
        <taxon>Agaricomycotina</taxon>
        <taxon>Tremellomycetes</taxon>
        <taxon>Filobasidiales</taxon>
        <taxon>Filobasidiaceae</taxon>
        <taxon>Naganishia</taxon>
    </lineage>
</organism>
<dbReference type="Proteomes" id="UP001243375">
    <property type="component" value="Unassembled WGS sequence"/>
</dbReference>
<accession>A0ACC2WZF9</accession>
<sequence>MHQMSNYIEEMLYLITESKEQHEHVPVEVLQELEKYGVGAQTSSRRMRHLLDAVTSYLEIGGEYGEKRAQETDEVVMNVDDLLTIAMEDARKRETKNRHLAGDTSMDNVEMFVEIVPRETGTWLLTRDVNPLQDAIHQLILNACQATKTGYISLVCEDVSRKDSVPEGYDASLPTSIISIRITDTGIGMSQEFADNKIFQPYIKRDQNTPGAGLGVTLAHRTIDLMGGTLAFESKPGVGTTAMVEVPLKIKNEDLDSVIHERHFRGVDCKVCLLGFDENPNPGVRHAGTSLRNQIKALRVDVGQVEDSDIIVIEGEYDIENDLQQIIRSAKQRALRVIRLGHSNMYNAPDREKFLGGETLLPVEWLFRPVYPRLLRRIAMLPINETGKELLRQHDNTHNERDVGSQLRWQQEVESYNKSLRTHDHAEPNDSELRRLSLMRSNSPSTPNLQSRRTSEEMAIKINARDLKVLVAEDDMINRKLLCGKLARMKVPSFQAENGQIAIDVYKRCHPQIVLMDIEMPVKSGFEASQGIRAYEKEANIPPCVIWAVTAKSDDVSEVYGLESCGMDRWFTKPLKLTKLEDLIRDKFDILAITSST</sequence>
<comment type="caution">
    <text evidence="1">The sequence shown here is derived from an EMBL/GenBank/DDBJ whole genome shotgun (WGS) entry which is preliminary data.</text>
</comment>
<protein>
    <submittedName>
        <fullName evidence="1">Uncharacterized protein</fullName>
    </submittedName>
</protein>
<evidence type="ECO:0000313" key="1">
    <source>
        <dbReference type="EMBL" id="KAJ9116853.1"/>
    </source>
</evidence>
<evidence type="ECO:0000313" key="2">
    <source>
        <dbReference type="Proteomes" id="UP001243375"/>
    </source>
</evidence>
<dbReference type="EMBL" id="JASBWU010000013">
    <property type="protein sequence ID" value="KAJ9116853.1"/>
    <property type="molecule type" value="Genomic_DNA"/>
</dbReference>
<keyword evidence="2" id="KW-1185">Reference proteome</keyword>
<gene>
    <name evidence="1" type="ORF">QFC22_004510</name>
</gene>
<reference evidence="1" key="1">
    <citation type="submission" date="2023-04" db="EMBL/GenBank/DDBJ databases">
        <title>Draft Genome sequencing of Naganishia species isolated from polar environments using Oxford Nanopore Technology.</title>
        <authorList>
            <person name="Leo P."/>
            <person name="Venkateswaran K."/>
        </authorList>
    </citation>
    <scope>NUCLEOTIDE SEQUENCE</scope>
    <source>
        <strain evidence="1">MNA-CCFEE 5425</strain>
    </source>
</reference>
<name>A0ACC2WZF9_9TREE</name>